<feature type="domain" description="F-box" evidence="1">
    <location>
        <begin position="4"/>
        <end position="48"/>
    </location>
</feature>
<dbReference type="InterPro" id="IPR001810">
    <property type="entry name" value="F-box_dom"/>
</dbReference>
<evidence type="ECO:0000313" key="3">
    <source>
        <dbReference type="Proteomes" id="UP001476247"/>
    </source>
</evidence>
<keyword evidence="3" id="KW-1185">Reference proteome</keyword>
<reference evidence="2 3" key="1">
    <citation type="submission" date="2024-04" db="EMBL/GenBank/DDBJ databases">
        <title>genome sequences of Mucor flavus KT1a and Helicostylum pulchrum KT1b strains isolation_sourced from the surface of a dry-aged beef.</title>
        <authorList>
            <person name="Toyotome T."/>
            <person name="Hosono M."/>
            <person name="Torimaru M."/>
            <person name="Fukuda K."/>
            <person name="Mikami N."/>
        </authorList>
    </citation>
    <scope>NUCLEOTIDE SEQUENCE [LARGE SCALE GENOMIC DNA]</scope>
    <source>
        <strain evidence="2 3">KT1b</strain>
    </source>
</reference>
<dbReference type="Pfam" id="PF12937">
    <property type="entry name" value="F-box-like"/>
    <property type="match status" value="1"/>
</dbReference>
<dbReference type="InterPro" id="IPR036047">
    <property type="entry name" value="F-box-like_dom_sf"/>
</dbReference>
<proteinExistence type="predicted"/>
<protein>
    <recommendedName>
        <fullName evidence="1">F-box domain-containing protein</fullName>
    </recommendedName>
</protein>
<dbReference type="InterPro" id="IPR032675">
    <property type="entry name" value="LRR_dom_sf"/>
</dbReference>
<evidence type="ECO:0000259" key="1">
    <source>
        <dbReference type="PROSITE" id="PS50181"/>
    </source>
</evidence>
<comment type="caution">
    <text evidence="2">The sequence shown here is derived from an EMBL/GenBank/DDBJ whole genome shotgun (WGS) entry which is preliminary data.</text>
</comment>
<name>A0ABP9XJL3_9FUNG</name>
<dbReference type="EMBL" id="BAABUJ010000004">
    <property type="protein sequence ID" value="GAA5795001.1"/>
    <property type="molecule type" value="Genomic_DNA"/>
</dbReference>
<organism evidence="2 3">
    <name type="scientific">Helicostylum pulchrum</name>
    <dbReference type="NCBI Taxonomy" id="562976"/>
    <lineage>
        <taxon>Eukaryota</taxon>
        <taxon>Fungi</taxon>
        <taxon>Fungi incertae sedis</taxon>
        <taxon>Mucoromycota</taxon>
        <taxon>Mucoromycotina</taxon>
        <taxon>Mucoromycetes</taxon>
        <taxon>Mucorales</taxon>
        <taxon>Mucorineae</taxon>
        <taxon>Mucoraceae</taxon>
        <taxon>Helicostylum</taxon>
    </lineage>
</organism>
<dbReference type="Proteomes" id="UP001476247">
    <property type="component" value="Unassembled WGS sequence"/>
</dbReference>
<dbReference type="SUPFAM" id="SSF81383">
    <property type="entry name" value="F-box domain"/>
    <property type="match status" value="1"/>
</dbReference>
<dbReference type="SMART" id="SM00256">
    <property type="entry name" value="FBOX"/>
    <property type="match status" value="1"/>
</dbReference>
<dbReference type="PROSITE" id="PS50181">
    <property type="entry name" value="FBOX"/>
    <property type="match status" value="1"/>
</dbReference>
<accession>A0ABP9XJL3</accession>
<sequence length="402" mass="47531">MLCTSRIRRIPFEILKQVFQNLEKEDRKTCLLVCRSWNSVAHEYFSREISIKVKEEKLDDLLDDISYFGENVKVIKLTASRYKTIDKLKWRHILNLCPNLTLVYFRNECDSSAFLKALQDPDIRLNDLQKLDINNLTEYSLDIYNLYLRISIQACCDKVWWAVQIYLSISSVNLFEDNMVPLKGGKPAWSFQVEDDPKSMVDLKNVWEEAPRLKEVKLYGCAVVVNGSPDIDAVQLIENRSLTDFKIFADNISIRTLRYIVSLLKEVKILALFIENITMDEDISVEESETILGDLEASTTEMKRVEIQYKCNGRDFYLNMSKEFETERRLKGNYINENYFSRDDNNSDDDTVNYSARYYNDDNYSDYNYEYHTDSDCDYYHGDYYDDCRWNDCIDDDFFYDD</sequence>
<gene>
    <name evidence="2" type="ORF">HPULCUR_000352</name>
</gene>
<dbReference type="Gene3D" id="3.80.10.10">
    <property type="entry name" value="Ribonuclease Inhibitor"/>
    <property type="match status" value="1"/>
</dbReference>
<evidence type="ECO:0000313" key="2">
    <source>
        <dbReference type="EMBL" id="GAA5795001.1"/>
    </source>
</evidence>